<dbReference type="AlphaFoldDB" id="A0A9W6BHQ6"/>
<sequence length="226" mass="22495">MWTARVGSPAELKPEASDEDIYSKARAAATVALQGLVPVAAAATPPPTSSSRDSPESPSTPSPSSPRPPPPTSSSHDSPESPSTPRESPRSPSSTVVSAIAAGGSGGDSTHADVAGAKTAVDGGDGSVLKTQSPPPPPRVFKGPLPLYPSLDGYGCIISQFGCWAVNGIGEWGGPRTAAVGHGTGGGHAADGAATIAAGPHSVTEDYMLLPDDLMLSAVLVLGLMD</sequence>
<feature type="region of interest" description="Disordered" evidence="1">
    <location>
        <begin position="1"/>
        <end position="20"/>
    </location>
</feature>
<organism evidence="2 3">
    <name type="scientific">Pleodorina starrii</name>
    <dbReference type="NCBI Taxonomy" id="330485"/>
    <lineage>
        <taxon>Eukaryota</taxon>
        <taxon>Viridiplantae</taxon>
        <taxon>Chlorophyta</taxon>
        <taxon>core chlorophytes</taxon>
        <taxon>Chlorophyceae</taxon>
        <taxon>CS clade</taxon>
        <taxon>Chlamydomonadales</taxon>
        <taxon>Volvocaceae</taxon>
        <taxon>Pleodorina</taxon>
    </lineage>
</organism>
<feature type="region of interest" description="Disordered" evidence="1">
    <location>
        <begin position="40"/>
        <end position="140"/>
    </location>
</feature>
<evidence type="ECO:0000256" key="1">
    <source>
        <dbReference type="SAM" id="MobiDB-lite"/>
    </source>
</evidence>
<feature type="compositionally biased region" description="Low complexity" evidence="1">
    <location>
        <begin position="73"/>
        <end position="102"/>
    </location>
</feature>
<evidence type="ECO:0000313" key="2">
    <source>
        <dbReference type="EMBL" id="GLC52382.1"/>
    </source>
</evidence>
<protein>
    <submittedName>
        <fullName evidence="2">Uncharacterized protein</fullName>
    </submittedName>
</protein>
<accession>A0A9W6BHQ6</accession>
<evidence type="ECO:0000313" key="3">
    <source>
        <dbReference type="Proteomes" id="UP001165080"/>
    </source>
</evidence>
<gene>
    <name evidence="2" type="primary">PLEST009049</name>
    <name evidence="2" type="ORF">PLESTB_000623000</name>
</gene>
<dbReference type="EMBL" id="BRXU01000006">
    <property type="protein sequence ID" value="GLC52382.1"/>
    <property type="molecule type" value="Genomic_DNA"/>
</dbReference>
<name>A0A9W6BHQ6_9CHLO</name>
<proteinExistence type="predicted"/>
<dbReference type="Proteomes" id="UP001165080">
    <property type="component" value="Unassembled WGS sequence"/>
</dbReference>
<reference evidence="2 3" key="1">
    <citation type="journal article" date="2023" name="Commun. Biol.">
        <title>Reorganization of the ancestral sex-determining regions during the evolution of trioecy in Pleodorina starrii.</title>
        <authorList>
            <person name="Takahashi K."/>
            <person name="Suzuki S."/>
            <person name="Kawai-Toyooka H."/>
            <person name="Yamamoto K."/>
            <person name="Hamaji T."/>
            <person name="Ootsuki R."/>
            <person name="Yamaguchi H."/>
            <person name="Kawachi M."/>
            <person name="Higashiyama T."/>
            <person name="Nozaki H."/>
        </authorList>
    </citation>
    <scope>NUCLEOTIDE SEQUENCE [LARGE SCALE GENOMIC DNA]</scope>
    <source>
        <strain evidence="2 3">NIES-4479</strain>
    </source>
</reference>
<comment type="caution">
    <text evidence="2">The sequence shown here is derived from an EMBL/GenBank/DDBJ whole genome shotgun (WGS) entry which is preliminary data.</text>
</comment>
<feature type="compositionally biased region" description="Pro residues" evidence="1">
    <location>
        <begin position="58"/>
        <end position="72"/>
    </location>
</feature>
<keyword evidence="3" id="KW-1185">Reference proteome</keyword>